<dbReference type="SFLD" id="SFLDF00009">
    <property type="entry name" value="o-succinylbenzoate_synthase"/>
    <property type="match status" value="1"/>
</dbReference>
<dbReference type="Proteomes" id="UP000034166">
    <property type="component" value="Unassembled WGS sequence"/>
</dbReference>
<keyword evidence="3 7" id="KW-0479">Metal-binding</keyword>
<comment type="similarity">
    <text evidence="7">Belongs to the mandelate racemase/muconate lactonizing enzyme family. MenC type 2 subfamily.</text>
</comment>
<dbReference type="NCBIfam" id="TIGR01928">
    <property type="entry name" value="menC_lowGC_arch"/>
    <property type="match status" value="1"/>
</dbReference>
<dbReference type="InterPro" id="IPR010197">
    <property type="entry name" value="OSBS/NAAAR"/>
</dbReference>
<comment type="pathway">
    <text evidence="7">Quinol/quinone metabolism; menaquinone biosynthesis.</text>
</comment>
<comment type="caution">
    <text evidence="9">The sequence shown here is derived from an EMBL/GenBank/DDBJ whole genome shotgun (WGS) entry which is preliminary data.</text>
</comment>
<dbReference type="InterPro" id="IPR013341">
    <property type="entry name" value="Mandelate_racemase_N_dom"/>
</dbReference>
<dbReference type="RefSeq" id="WP_046525634.1">
    <property type="nucleotide sequence ID" value="NZ_LAYY01000037.1"/>
</dbReference>
<dbReference type="GO" id="GO:0009063">
    <property type="term" value="P:amino acid catabolic process"/>
    <property type="evidence" value="ECO:0007669"/>
    <property type="project" value="InterPro"/>
</dbReference>
<dbReference type="EMBL" id="LAYY01000037">
    <property type="protein sequence ID" value="KKK36213.1"/>
    <property type="molecule type" value="Genomic_DNA"/>
</dbReference>
<evidence type="ECO:0000259" key="8">
    <source>
        <dbReference type="SMART" id="SM00922"/>
    </source>
</evidence>
<evidence type="ECO:0000256" key="1">
    <source>
        <dbReference type="ARBA" id="ARBA00001968"/>
    </source>
</evidence>
<dbReference type="Gene3D" id="3.20.20.120">
    <property type="entry name" value="Enolase-like C-terminal domain"/>
    <property type="match status" value="1"/>
</dbReference>
<name>A0A0M2SPN1_9BACI</name>
<sequence length="368" mass="41304">MKISSIVLKIIKMPLKSPFSTHLEKVLEREAIIVEIRDRDGLRGYGEGVAFSSPWYTEETVKTSWHMLKDFFIPELKRHGISTPVEAAEAFKKYRGNHMAKAAVETALWDLQAKRDHRPLSRLLGSVRESIPSGVVVAAPTTEEAVRQTEAYVRDGYKRVKIKISPDNDLKLVSELRNRFPGLDLMADANSAYSLEDVGRLKALDEFGLLMLEQPLAHDDIIDHAKLQRQLSTPICLDESIGSLEDARRAVELGSCRVINIKIGRVGGLLEAMKIHDYCYERNIPVWCGGMIEFGISRAHNIALASLPGFTIPGDISGSDRYWTQDIITPEIKVNNGEIEISRSAGIGYDINEKRLREVTVKEETFAF</sequence>
<comment type="function">
    <text evidence="7">Converts 2-succinyl-6-hydroxy-2,4-cyclohexadiene-1-carboxylate (SHCHC) to 2-succinylbenzoate (OSB).</text>
</comment>
<feature type="binding site" evidence="7">
    <location>
        <position position="188"/>
    </location>
    <ligand>
        <name>Mg(2+)</name>
        <dbReference type="ChEBI" id="CHEBI:18420"/>
    </ligand>
</feature>
<proteinExistence type="inferred from homology"/>
<dbReference type="OrthoDB" id="9774531at2"/>
<evidence type="ECO:0000256" key="4">
    <source>
        <dbReference type="ARBA" id="ARBA00022842"/>
    </source>
</evidence>
<dbReference type="Pfam" id="PF02746">
    <property type="entry name" value="MR_MLE_N"/>
    <property type="match status" value="1"/>
</dbReference>
<evidence type="ECO:0000256" key="2">
    <source>
        <dbReference type="ARBA" id="ARBA00022428"/>
    </source>
</evidence>
<dbReference type="GO" id="GO:0016854">
    <property type="term" value="F:racemase and epimerase activity"/>
    <property type="evidence" value="ECO:0007669"/>
    <property type="project" value="UniProtKB-ARBA"/>
</dbReference>
<dbReference type="PANTHER" id="PTHR48073:SF5">
    <property type="entry name" value="O-SUCCINYLBENZOATE SYNTHASE"/>
    <property type="match status" value="1"/>
</dbReference>
<organism evidence="9 10">
    <name type="scientific">Mesobacillus campisalis</name>
    <dbReference type="NCBI Taxonomy" id="1408103"/>
    <lineage>
        <taxon>Bacteria</taxon>
        <taxon>Bacillati</taxon>
        <taxon>Bacillota</taxon>
        <taxon>Bacilli</taxon>
        <taxon>Bacillales</taxon>
        <taxon>Bacillaceae</taxon>
        <taxon>Mesobacillus</taxon>
    </lineage>
</organism>
<accession>A0A0M2SPN1</accession>
<dbReference type="SFLD" id="SFLDS00001">
    <property type="entry name" value="Enolase"/>
    <property type="match status" value="1"/>
</dbReference>
<dbReference type="HAMAP" id="MF_01933">
    <property type="entry name" value="MenC_2"/>
    <property type="match status" value="1"/>
</dbReference>
<comment type="pathway">
    <text evidence="7">Quinol/quinone metabolism; 1,4-dihydroxy-2-naphthoate biosynthesis; 1,4-dihydroxy-2-naphthoate from chorismate: step 4/7.</text>
</comment>
<keyword evidence="2 7" id="KW-0474">Menaquinone biosynthesis</keyword>
<dbReference type="SMART" id="SM00922">
    <property type="entry name" value="MR_MLE"/>
    <property type="match status" value="1"/>
</dbReference>
<feature type="domain" description="Mandelate racemase/muconate lactonizing enzyme C-terminal" evidence="8">
    <location>
        <begin position="142"/>
        <end position="234"/>
    </location>
</feature>
<dbReference type="InterPro" id="IPR036849">
    <property type="entry name" value="Enolase-like_C_sf"/>
</dbReference>
<evidence type="ECO:0000256" key="3">
    <source>
        <dbReference type="ARBA" id="ARBA00022723"/>
    </source>
</evidence>
<dbReference type="SFLD" id="SFLDG00180">
    <property type="entry name" value="muconate_cycloisomerase"/>
    <property type="match status" value="1"/>
</dbReference>
<dbReference type="UniPathway" id="UPA00079"/>
<dbReference type="UniPathway" id="UPA01057">
    <property type="reaction ID" value="UER00165"/>
</dbReference>
<protein>
    <recommendedName>
        <fullName evidence="6 7">o-succinylbenzoate synthase</fullName>
        <shortName evidence="7">OSB synthase</shortName>
        <shortName evidence="7">OSBS</shortName>
        <ecNumber evidence="6 7">4.2.1.113</ecNumber>
    </recommendedName>
    <alternativeName>
        <fullName evidence="7">4-(2'-carboxyphenyl)-4-oxybutyric acid synthase</fullName>
    </alternativeName>
    <alternativeName>
        <fullName evidence="7">o-succinylbenzoic acid synthase</fullName>
    </alternativeName>
</protein>
<evidence type="ECO:0000313" key="10">
    <source>
        <dbReference type="Proteomes" id="UP000034166"/>
    </source>
</evidence>
<dbReference type="InterPro" id="IPR013342">
    <property type="entry name" value="Mandelate_racemase_C"/>
</dbReference>
<comment type="cofactor">
    <cofactor evidence="1 7">
        <name>a divalent metal cation</name>
        <dbReference type="ChEBI" id="CHEBI:60240"/>
    </cofactor>
</comment>
<keyword evidence="10" id="KW-1185">Reference proteome</keyword>
<evidence type="ECO:0000256" key="7">
    <source>
        <dbReference type="HAMAP-Rule" id="MF_01933"/>
    </source>
</evidence>
<dbReference type="GO" id="GO:0009234">
    <property type="term" value="P:menaquinone biosynthetic process"/>
    <property type="evidence" value="ECO:0007669"/>
    <property type="project" value="UniProtKB-UniRule"/>
</dbReference>
<dbReference type="SUPFAM" id="SSF51604">
    <property type="entry name" value="Enolase C-terminal domain-like"/>
    <property type="match status" value="1"/>
</dbReference>
<dbReference type="EC" id="4.2.1.113" evidence="6 7"/>
<feature type="binding site" evidence="7">
    <location>
        <position position="238"/>
    </location>
    <ligand>
        <name>Mg(2+)</name>
        <dbReference type="ChEBI" id="CHEBI:18420"/>
    </ligand>
</feature>
<evidence type="ECO:0000256" key="5">
    <source>
        <dbReference type="ARBA" id="ARBA00023239"/>
    </source>
</evidence>
<feature type="active site" description="Proton acceptor" evidence="7">
    <location>
        <position position="262"/>
    </location>
</feature>
<dbReference type="InterPro" id="IPR029017">
    <property type="entry name" value="Enolase-like_N"/>
</dbReference>
<keyword evidence="5 7" id="KW-0456">Lyase</keyword>
<dbReference type="InterPro" id="IPR047585">
    <property type="entry name" value="MenC"/>
</dbReference>
<keyword evidence="4 7" id="KW-0460">Magnesium</keyword>
<dbReference type="GO" id="GO:0043748">
    <property type="term" value="F:O-succinylbenzoate synthase activity"/>
    <property type="evidence" value="ECO:0007669"/>
    <property type="project" value="UniProtKB-EC"/>
</dbReference>
<dbReference type="PATRIC" id="fig|1408103.3.peg.4532"/>
<evidence type="ECO:0000256" key="6">
    <source>
        <dbReference type="ARBA" id="ARBA00029491"/>
    </source>
</evidence>
<dbReference type="PROSITE" id="PS00908">
    <property type="entry name" value="MR_MLE_1"/>
    <property type="match status" value="1"/>
</dbReference>
<dbReference type="PANTHER" id="PTHR48073">
    <property type="entry name" value="O-SUCCINYLBENZOATE SYNTHASE-RELATED"/>
    <property type="match status" value="1"/>
</dbReference>
<dbReference type="CDD" id="cd03317">
    <property type="entry name" value="NAAAR"/>
    <property type="match status" value="1"/>
</dbReference>
<reference evidence="9 10" key="1">
    <citation type="submission" date="2015-04" db="EMBL/GenBank/DDBJ databases">
        <title>Taxonomic description and genome sequence of Bacillus campisalis sp. nov., a novel member of the genus Bacillus isolated from solar saltern.</title>
        <authorList>
            <person name="Mathan Kumar R."/>
            <person name="Kaur G."/>
            <person name="Kumar A."/>
            <person name="Singh N.K."/>
            <person name="Kaur N."/>
            <person name="Kumar N."/>
            <person name="Mayilraj S."/>
        </authorList>
    </citation>
    <scope>NUCLEOTIDE SEQUENCE [LARGE SCALE GENOMIC DNA]</scope>
    <source>
        <strain evidence="9 10">SA2-6</strain>
    </source>
</reference>
<dbReference type="GO" id="GO:0000287">
    <property type="term" value="F:magnesium ion binding"/>
    <property type="evidence" value="ECO:0007669"/>
    <property type="project" value="UniProtKB-UniRule"/>
</dbReference>
<dbReference type="InterPro" id="IPR029065">
    <property type="entry name" value="Enolase_C-like"/>
</dbReference>
<feature type="active site" description="Proton donor" evidence="7">
    <location>
        <position position="163"/>
    </location>
</feature>
<dbReference type="InterPro" id="IPR018110">
    <property type="entry name" value="Mandel_Rmase/mucon_lact_enz_CS"/>
</dbReference>
<comment type="catalytic activity">
    <reaction evidence="7">
        <text>(1R,6R)-6-hydroxy-2-succinyl-cyclohexa-2,4-diene-1-carboxylate = 2-succinylbenzoate + H2O</text>
        <dbReference type="Rhea" id="RHEA:10196"/>
        <dbReference type="ChEBI" id="CHEBI:15377"/>
        <dbReference type="ChEBI" id="CHEBI:18325"/>
        <dbReference type="ChEBI" id="CHEBI:58689"/>
        <dbReference type="EC" id="4.2.1.113"/>
    </reaction>
</comment>
<dbReference type="SUPFAM" id="SSF54826">
    <property type="entry name" value="Enolase N-terminal domain-like"/>
    <property type="match status" value="1"/>
</dbReference>
<dbReference type="Pfam" id="PF13378">
    <property type="entry name" value="MR_MLE_C"/>
    <property type="match status" value="1"/>
</dbReference>
<dbReference type="AlphaFoldDB" id="A0A0M2SPN1"/>
<feature type="binding site" evidence="7">
    <location>
        <position position="213"/>
    </location>
    <ligand>
        <name>Mg(2+)</name>
        <dbReference type="ChEBI" id="CHEBI:18420"/>
    </ligand>
</feature>
<gene>
    <name evidence="7" type="primary">menC</name>
    <name evidence="9" type="ORF">WQ57_20595</name>
</gene>
<dbReference type="Gene3D" id="3.30.390.10">
    <property type="entry name" value="Enolase-like, N-terminal domain"/>
    <property type="match status" value="1"/>
</dbReference>
<evidence type="ECO:0000313" key="9">
    <source>
        <dbReference type="EMBL" id="KKK36213.1"/>
    </source>
</evidence>